<proteinExistence type="predicted"/>
<dbReference type="GO" id="GO:0008664">
    <property type="term" value="F:RNA 2',3'-cyclic 3'-phosphodiesterase activity"/>
    <property type="evidence" value="ECO:0007669"/>
    <property type="project" value="InterPro"/>
</dbReference>
<evidence type="ECO:0000313" key="3">
    <source>
        <dbReference type="Proteomes" id="UP000248975"/>
    </source>
</evidence>
<evidence type="ECO:0000313" key="2">
    <source>
        <dbReference type="EMBL" id="PZR00450.1"/>
    </source>
</evidence>
<reference evidence="2 3" key="1">
    <citation type="submission" date="2017-08" db="EMBL/GenBank/DDBJ databases">
        <title>Infants hospitalized years apart are colonized by the same room-sourced microbial strains.</title>
        <authorList>
            <person name="Brooks B."/>
            <person name="Olm M.R."/>
            <person name="Firek B.A."/>
            <person name="Baker R."/>
            <person name="Thomas B.C."/>
            <person name="Morowitz M.J."/>
            <person name="Banfield J.F."/>
        </authorList>
    </citation>
    <scope>NUCLEOTIDE SEQUENCE [LARGE SCALE GENOMIC DNA]</scope>
    <source>
        <strain evidence="2">S2_003_000_R2_11</strain>
    </source>
</reference>
<name>A0A2W5SE39_CERSP</name>
<gene>
    <name evidence="2" type="ORF">DI533_07730</name>
</gene>
<dbReference type="PANTHER" id="PTHR35561">
    <property type="entry name" value="RNA 2',3'-CYCLIC PHOSPHODIESTERASE"/>
    <property type="match status" value="1"/>
</dbReference>
<sequence length="201" mass="22248">MPRRSGDLLEPMKPTGRSAYVLFFAALPPPDIRAQIAVAWRRSDIDARLRSNVLHLSIQGLVGVNDVPDDLVDGLNRAGELTQGNSFDLCFDRVEVFGRGEGNRPVVLSTDRKGRGANDLAICIRRALSRVGFPPVDTRKVEPHVTMAYVPGERNSEKLFQPIHWRVTEFSLVQSVQGEGRHIVLGTWPLVDGVDPQGSLF</sequence>
<dbReference type="SUPFAM" id="SSF55144">
    <property type="entry name" value="LigT-like"/>
    <property type="match status" value="1"/>
</dbReference>
<keyword evidence="1" id="KW-0378">Hydrolase</keyword>
<dbReference type="AlphaFoldDB" id="A0A2W5SE39"/>
<dbReference type="Gene3D" id="3.90.1140.10">
    <property type="entry name" value="Cyclic phosphodiesterase"/>
    <property type="match status" value="1"/>
</dbReference>
<dbReference type="Pfam" id="PF13563">
    <property type="entry name" value="2_5_RNA_ligase2"/>
    <property type="match status" value="1"/>
</dbReference>
<accession>A0A2W5SE39</accession>
<dbReference type="InterPro" id="IPR009097">
    <property type="entry name" value="Cyclic_Pdiesterase"/>
</dbReference>
<protein>
    <recommendedName>
        <fullName evidence="4">2'-5' RNA ligase</fullName>
    </recommendedName>
</protein>
<evidence type="ECO:0000256" key="1">
    <source>
        <dbReference type="ARBA" id="ARBA00022801"/>
    </source>
</evidence>
<comment type="caution">
    <text evidence="2">The sequence shown here is derived from an EMBL/GenBank/DDBJ whole genome shotgun (WGS) entry which is preliminary data.</text>
</comment>
<dbReference type="GO" id="GO:0004113">
    <property type="term" value="F:2',3'-cyclic-nucleotide 3'-phosphodiesterase activity"/>
    <property type="evidence" value="ECO:0007669"/>
    <property type="project" value="InterPro"/>
</dbReference>
<dbReference type="Proteomes" id="UP000248975">
    <property type="component" value="Unassembled WGS sequence"/>
</dbReference>
<organism evidence="2 3">
    <name type="scientific">Cereibacter sphaeroides</name>
    <name type="common">Rhodobacter sphaeroides</name>
    <dbReference type="NCBI Taxonomy" id="1063"/>
    <lineage>
        <taxon>Bacteria</taxon>
        <taxon>Pseudomonadati</taxon>
        <taxon>Pseudomonadota</taxon>
        <taxon>Alphaproteobacteria</taxon>
        <taxon>Rhodobacterales</taxon>
        <taxon>Paracoccaceae</taxon>
        <taxon>Cereibacter</taxon>
    </lineage>
</organism>
<evidence type="ECO:0008006" key="4">
    <source>
        <dbReference type="Google" id="ProtNLM"/>
    </source>
</evidence>
<dbReference type="EMBL" id="QFQS01000001">
    <property type="protein sequence ID" value="PZR00450.1"/>
    <property type="molecule type" value="Genomic_DNA"/>
</dbReference>
<dbReference type="PANTHER" id="PTHR35561:SF1">
    <property type="entry name" value="RNA 2',3'-CYCLIC PHOSPHODIESTERASE"/>
    <property type="match status" value="1"/>
</dbReference>
<dbReference type="InterPro" id="IPR004175">
    <property type="entry name" value="RNA_CPDase"/>
</dbReference>